<protein>
    <recommendedName>
        <fullName evidence="1">Replication protein A 70 kDa DNA-binding subunit B/D first OB fold domain-containing protein</fullName>
    </recommendedName>
</protein>
<dbReference type="SUPFAM" id="SSF50249">
    <property type="entry name" value="Nucleic acid-binding proteins"/>
    <property type="match status" value="1"/>
</dbReference>
<evidence type="ECO:0000259" key="1">
    <source>
        <dbReference type="Pfam" id="PF02721"/>
    </source>
</evidence>
<reference evidence="2" key="2">
    <citation type="submission" date="2023-05" db="EMBL/GenBank/DDBJ databases">
        <authorList>
            <person name="Schelkunov M.I."/>
        </authorList>
    </citation>
    <scope>NUCLEOTIDE SEQUENCE</scope>
    <source>
        <strain evidence="2">Hsosn_3</strain>
        <tissue evidence="2">Leaf</tissue>
    </source>
</reference>
<dbReference type="EMBL" id="JAUIZM010000009">
    <property type="protein sequence ID" value="KAK1365916.1"/>
    <property type="molecule type" value="Genomic_DNA"/>
</dbReference>
<sequence>MDIIHYLEALDSSKSSWRIRVRVTRIWASRSNDGNTFLGMNLILLDAQNYHVCAFVVPYVWEVFQNIFTEGNCYDINSFTTTQATGKLRPVSSNMMINFNQNTTVYHMDNQPNIVPFHKFELKDIAEVYDIARSYVPDEIPTYAIDVAGVVKDIEPVSVIQTIIGDRYMLHFSLSDERLIDEGLYEEQKDYP</sequence>
<accession>A0AAD8HF26</accession>
<dbReference type="Proteomes" id="UP001237642">
    <property type="component" value="Unassembled WGS sequence"/>
</dbReference>
<dbReference type="Pfam" id="PF02721">
    <property type="entry name" value="DUF223"/>
    <property type="match status" value="1"/>
</dbReference>
<dbReference type="PANTHER" id="PTHR47165:SF4">
    <property type="entry name" value="OS03G0429900 PROTEIN"/>
    <property type="match status" value="1"/>
</dbReference>
<keyword evidence="3" id="KW-1185">Reference proteome</keyword>
<dbReference type="InterPro" id="IPR012340">
    <property type="entry name" value="NA-bd_OB-fold"/>
</dbReference>
<evidence type="ECO:0000313" key="2">
    <source>
        <dbReference type="EMBL" id="KAK1365916.1"/>
    </source>
</evidence>
<dbReference type="PANTHER" id="PTHR47165">
    <property type="entry name" value="OS03G0429900 PROTEIN"/>
    <property type="match status" value="1"/>
</dbReference>
<gene>
    <name evidence="2" type="ORF">POM88_041477</name>
</gene>
<name>A0AAD8HF26_9APIA</name>
<reference evidence="2" key="1">
    <citation type="submission" date="2023-02" db="EMBL/GenBank/DDBJ databases">
        <title>Genome of toxic invasive species Heracleum sosnowskyi carries increased number of genes despite the absence of recent whole-genome duplications.</title>
        <authorList>
            <person name="Schelkunov M."/>
            <person name="Shtratnikova V."/>
            <person name="Makarenko M."/>
            <person name="Klepikova A."/>
            <person name="Omelchenko D."/>
            <person name="Novikova G."/>
            <person name="Obukhova E."/>
            <person name="Bogdanov V."/>
            <person name="Penin A."/>
            <person name="Logacheva M."/>
        </authorList>
    </citation>
    <scope>NUCLEOTIDE SEQUENCE</scope>
    <source>
        <strain evidence="2">Hsosn_3</strain>
        <tissue evidence="2">Leaf</tissue>
    </source>
</reference>
<dbReference type="CDD" id="cd04480">
    <property type="entry name" value="RPA1_DBD_A_like"/>
    <property type="match status" value="1"/>
</dbReference>
<dbReference type="InterPro" id="IPR003871">
    <property type="entry name" value="RFA1B/D_OB_1st"/>
</dbReference>
<comment type="caution">
    <text evidence="2">The sequence shown here is derived from an EMBL/GenBank/DDBJ whole genome shotgun (WGS) entry which is preliminary data.</text>
</comment>
<dbReference type="Gene3D" id="2.40.50.140">
    <property type="entry name" value="Nucleic acid-binding proteins"/>
    <property type="match status" value="1"/>
</dbReference>
<dbReference type="AlphaFoldDB" id="A0AAD8HF26"/>
<evidence type="ECO:0000313" key="3">
    <source>
        <dbReference type="Proteomes" id="UP001237642"/>
    </source>
</evidence>
<organism evidence="2 3">
    <name type="scientific">Heracleum sosnowskyi</name>
    <dbReference type="NCBI Taxonomy" id="360622"/>
    <lineage>
        <taxon>Eukaryota</taxon>
        <taxon>Viridiplantae</taxon>
        <taxon>Streptophyta</taxon>
        <taxon>Embryophyta</taxon>
        <taxon>Tracheophyta</taxon>
        <taxon>Spermatophyta</taxon>
        <taxon>Magnoliopsida</taxon>
        <taxon>eudicotyledons</taxon>
        <taxon>Gunneridae</taxon>
        <taxon>Pentapetalae</taxon>
        <taxon>asterids</taxon>
        <taxon>campanulids</taxon>
        <taxon>Apiales</taxon>
        <taxon>Apiaceae</taxon>
        <taxon>Apioideae</taxon>
        <taxon>apioid superclade</taxon>
        <taxon>Tordylieae</taxon>
        <taxon>Tordyliinae</taxon>
        <taxon>Heracleum</taxon>
    </lineage>
</organism>
<feature type="domain" description="Replication protein A 70 kDa DNA-binding subunit B/D first OB fold" evidence="1">
    <location>
        <begin position="5"/>
        <end position="107"/>
    </location>
</feature>
<proteinExistence type="predicted"/>